<evidence type="ECO:0000259" key="1">
    <source>
        <dbReference type="Pfam" id="PF03407"/>
    </source>
</evidence>
<dbReference type="PANTHER" id="PTHR31967">
    <property type="entry name" value="GROUNDHOG (HEDGEHOG-LIKE FAMILY)-RELATED"/>
    <property type="match status" value="1"/>
</dbReference>
<reference evidence="2 3" key="1">
    <citation type="submission" date="2018-11" db="EMBL/GenBank/DDBJ databases">
        <authorList>
            <consortium name="Pathogen Informatics"/>
        </authorList>
    </citation>
    <scope>NUCLEOTIDE SEQUENCE [LARGE SCALE GENOMIC DNA]</scope>
</reference>
<protein>
    <recommendedName>
        <fullName evidence="1">Nucleotide-diphospho-sugar transferase domain-containing protein</fullName>
    </recommendedName>
</protein>
<sequence length="120" mass="13755">MSSESFKATVNSLPPNEEAFVLILNSHALNMTLNWLCNTEGLEGVHNKSLVVTLDKKAADILRELWPNVRQLNWLVPALEQPFNYGDGPYQLFYLFRANLARSLLASGRSFWMIQQVQFR</sequence>
<evidence type="ECO:0000313" key="2">
    <source>
        <dbReference type="EMBL" id="VDM84637.1"/>
    </source>
</evidence>
<dbReference type="Proteomes" id="UP000270094">
    <property type="component" value="Unassembled WGS sequence"/>
</dbReference>
<dbReference type="AlphaFoldDB" id="A0A3P7K8E2"/>
<feature type="domain" description="Nucleotide-diphospho-sugar transferase" evidence="1">
    <location>
        <begin position="45"/>
        <end position="115"/>
    </location>
</feature>
<evidence type="ECO:0000313" key="3">
    <source>
        <dbReference type="Proteomes" id="UP000270094"/>
    </source>
</evidence>
<dbReference type="OrthoDB" id="5779783at2759"/>
<organism evidence="2 3">
    <name type="scientific">Strongylus vulgaris</name>
    <name type="common">Blood worm</name>
    <dbReference type="NCBI Taxonomy" id="40348"/>
    <lineage>
        <taxon>Eukaryota</taxon>
        <taxon>Metazoa</taxon>
        <taxon>Ecdysozoa</taxon>
        <taxon>Nematoda</taxon>
        <taxon>Chromadorea</taxon>
        <taxon>Rhabditida</taxon>
        <taxon>Rhabditina</taxon>
        <taxon>Rhabditomorpha</taxon>
        <taxon>Strongyloidea</taxon>
        <taxon>Strongylidae</taxon>
        <taxon>Strongylus</taxon>
    </lineage>
</organism>
<name>A0A3P7K8E2_STRVU</name>
<dbReference type="InterPro" id="IPR005069">
    <property type="entry name" value="Nucl-diP-sugar_transferase"/>
</dbReference>
<gene>
    <name evidence="2" type="ORF">SVUK_LOCUS19635</name>
</gene>
<accession>A0A3P7K8E2</accession>
<dbReference type="EMBL" id="UYYB01131781">
    <property type="protein sequence ID" value="VDM84637.1"/>
    <property type="molecule type" value="Genomic_DNA"/>
</dbReference>
<proteinExistence type="predicted"/>
<keyword evidence="3" id="KW-1185">Reference proteome</keyword>
<dbReference type="Pfam" id="PF03407">
    <property type="entry name" value="Nucleotid_trans"/>
    <property type="match status" value="1"/>
</dbReference>